<organism evidence="2 3">
    <name type="scientific">Thermanaerothrix daxensis</name>
    <dbReference type="NCBI Taxonomy" id="869279"/>
    <lineage>
        <taxon>Bacteria</taxon>
        <taxon>Bacillati</taxon>
        <taxon>Chloroflexota</taxon>
        <taxon>Anaerolineae</taxon>
        <taxon>Anaerolineales</taxon>
        <taxon>Anaerolineaceae</taxon>
        <taxon>Thermanaerothrix</taxon>
    </lineage>
</organism>
<dbReference type="Proteomes" id="UP000050544">
    <property type="component" value="Unassembled WGS sequence"/>
</dbReference>
<dbReference type="Pfam" id="PF11255">
    <property type="entry name" value="DUF3054"/>
    <property type="match status" value="1"/>
</dbReference>
<gene>
    <name evidence="2" type="ORF">SE15_10110</name>
</gene>
<keyword evidence="1" id="KW-1133">Transmembrane helix</keyword>
<name>A0A0N8GQ22_9CHLR</name>
<evidence type="ECO:0000313" key="2">
    <source>
        <dbReference type="EMBL" id="KPL82490.1"/>
    </source>
</evidence>
<proteinExistence type="predicted"/>
<feature type="transmembrane region" description="Helical" evidence="1">
    <location>
        <begin position="40"/>
        <end position="59"/>
    </location>
</feature>
<evidence type="ECO:0008006" key="4">
    <source>
        <dbReference type="Google" id="ProtNLM"/>
    </source>
</evidence>
<reference evidence="2 3" key="1">
    <citation type="submission" date="2015-07" db="EMBL/GenBank/DDBJ databases">
        <title>Whole genome sequence of Thermanaerothrix daxensis DSM 23592.</title>
        <authorList>
            <person name="Hemp J."/>
            <person name="Ward L.M."/>
            <person name="Pace L.A."/>
            <person name="Fischer W.W."/>
        </authorList>
    </citation>
    <scope>NUCLEOTIDE SEQUENCE [LARGE SCALE GENOMIC DNA]</scope>
    <source>
        <strain evidence="2 3">GNS-1</strain>
    </source>
</reference>
<feature type="transmembrane region" description="Helical" evidence="1">
    <location>
        <begin position="71"/>
        <end position="90"/>
    </location>
</feature>
<keyword evidence="1" id="KW-0472">Membrane</keyword>
<dbReference type="InterPro" id="IPR021414">
    <property type="entry name" value="DUF3054"/>
</dbReference>
<keyword evidence="3" id="KW-1185">Reference proteome</keyword>
<dbReference type="STRING" id="869279.SE15_10110"/>
<dbReference type="EMBL" id="LGKO01000005">
    <property type="protein sequence ID" value="KPL82490.1"/>
    <property type="molecule type" value="Genomic_DNA"/>
</dbReference>
<sequence length="128" mass="13902">MRVSRLTGWVVAGDVVFLLGVTLAGELTHGLSLLSGRWLSTFIPLLVGWALTAPALELYQPSRWSRAGIGGRALWAALLATPMAAWLRGLWLQAPILPFFVLVLSAITGLTMAVWREGLALVLRLRKA</sequence>
<protein>
    <recommendedName>
        <fullName evidence="4">DUF3054 domain-containing protein</fullName>
    </recommendedName>
</protein>
<feature type="transmembrane region" description="Helical" evidence="1">
    <location>
        <begin position="96"/>
        <end position="115"/>
    </location>
</feature>
<keyword evidence="1" id="KW-0812">Transmembrane</keyword>
<evidence type="ECO:0000256" key="1">
    <source>
        <dbReference type="SAM" id="Phobius"/>
    </source>
</evidence>
<dbReference type="AlphaFoldDB" id="A0A0N8GQ22"/>
<comment type="caution">
    <text evidence="2">The sequence shown here is derived from an EMBL/GenBank/DDBJ whole genome shotgun (WGS) entry which is preliminary data.</text>
</comment>
<evidence type="ECO:0000313" key="3">
    <source>
        <dbReference type="Proteomes" id="UP000050544"/>
    </source>
</evidence>
<accession>A0A0N8GQ22</accession>
<dbReference type="RefSeq" id="WP_054521984.1">
    <property type="nucleotide sequence ID" value="NZ_LGKO01000005.1"/>
</dbReference>